<reference evidence="1 2" key="1">
    <citation type="submission" date="2012-09" db="EMBL/GenBank/DDBJ databases">
        <authorList>
            <person name="Harkins D.M."/>
            <person name="Durkin A.S."/>
            <person name="Brinkac L.M."/>
            <person name="Selengut J.D."/>
            <person name="Sanka R."/>
            <person name="DePew J."/>
            <person name="Purushe J."/>
            <person name="Chanthongthip A."/>
            <person name="Lattana O."/>
            <person name="Phetsouvanh R."/>
            <person name="Newton P.N."/>
            <person name="Vinetz J.M."/>
            <person name="Sutton G.G."/>
            <person name="Nelson W.C."/>
            <person name="Fouts D.E."/>
        </authorList>
    </citation>
    <scope>NUCLEOTIDE SEQUENCE [LARGE SCALE GENOMIC DNA]</scope>
    <source>
        <strain evidence="1 2">UI 12621</strain>
    </source>
</reference>
<dbReference type="AlphaFoldDB" id="A0A0F6H7B6"/>
<accession>A0A0F6H7B6</accession>
<name>A0A0F6H7B6_LEPIR</name>
<evidence type="ECO:0000313" key="2">
    <source>
        <dbReference type="Proteomes" id="UP000006324"/>
    </source>
</evidence>
<proteinExistence type="predicted"/>
<sequence>MIYLSLNCIQISGYLISFKRGSDLRTLFSVSKSSYGQITRFQSGQIEFLSNLFSFERKKFRFTFFREIEFFSKMDPNSKNSLYNGLFWKIEENLNFF</sequence>
<dbReference type="EMBL" id="AHNQ02000034">
    <property type="protein sequence ID" value="EKO24125.1"/>
    <property type="molecule type" value="Genomic_DNA"/>
</dbReference>
<protein>
    <submittedName>
        <fullName evidence="1">Uncharacterized protein</fullName>
    </submittedName>
</protein>
<organism evidence="1 2">
    <name type="scientific">Leptospira interrogans str. UI 12621</name>
    <dbReference type="NCBI Taxonomy" id="1049937"/>
    <lineage>
        <taxon>Bacteria</taxon>
        <taxon>Pseudomonadati</taxon>
        <taxon>Spirochaetota</taxon>
        <taxon>Spirochaetia</taxon>
        <taxon>Leptospirales</taxon>
        <taxon>Leptospiraceae</taxon>
        <taxon>Leptospira</taxon>
    </lineage>
</organism>
<evidence type="ECO:0000313" key="1">
    <source>
        <dbReference type="EMBL" id="EKO24125.1"/>
    </source>
</evidence>
<dbReference type="Proteomes" id="UP000006324">
    <property type="component" value="Unassembled WGS sequence"/>
</dbReference>
<gene>
    <name evidence="1" type="ORF">LEP1GSC104_2124</name>
</gene>
<comment type="caution">
    <text evidence="1">The sequence shown here is derived from an EMBL/GenBank/DDBJ whole genome shotgun (WGS) entry which is preliminary data.</text>
</comment>